<feature type="region of interest" description="Disordered" evidence="1">
    <location>
        <begin position="1"/>
        <end position="31"/>
    </location>
</feature>
<dbReference type="AlphaFoldDB" id="A0A9X6ML47"/>
<evidence type="ECO:0000313" key="2">
    <source>
        <dbReference type="EMBL" id="OUB82179.1"/>
    </source>
</evidence>
<comment type="caution">
    <text evidence="2">The sequence shown here is derived from an EMBL/GenBank/DDBJ whole genome shotgun (WGS) entry which is preliminary data.</text>
</comment>
<dbReference type="Proteomes" id="UP000195160">
    <property type="component" value="Unassembled WGS sequence"/>
</dbReference>
<gene>
    <name evidence="2" type="ORF">BK784_38765</name>
</gene>
<proteinExistence type="predicted"/>
<name>A0A9X6ML47_BACTV</name>
<protein>
    <submittedName>
        <fullName evidence="2">Uncharacterized protein</fullName>
    </submittedName>
</protein>
<organism evidence="2 3">
    <name type="scientific">Bacillus thuringiensis subsp. medellin</name>
    <dbReference type="NCBI Taxonomy" id="79672"/>
    <lineage>
        <taxon>Bacteria</taxon>
        <taxon>Bacillati</taxon>
        <taxon>Bacillota</taxon>
        <taxon>Bacilli</taxon>
        <taxon>Bacillales</taxon>
        <taxon>Bacillaceae</taxon>
        <taxon>Bacillus</taxon>
        <taxon>Bacillus cereus group</taxon>
    </lineage>
</organism>
<dbReference type="EMBL" id="MOOV01000292">
    <property type="protein sequence ID" value="OUB82179.1"/>
    <property type="molecule type" value="Genomic_DNA"/>
</dbReference>
<reference evidence="2 3" key="1">
    <citation type="submission" date="2016-10" db="EMBL/GenBank/DDBJ databases">
        <title>Comparative genomics of Bacillus thuringiensis reveals a path to pathogens against multiple invertebrate hosts.</title>
        <authorList>
            <person name="Zheng J."/>
            <person name="Gao Q."/>
            <person name="Liu H."/>
            <person name="Peng D."/>
            <person name="Ruan L."/>
            <person name="Sun M."/>
        </authorList>
    </citation>
    <scope>NUCLEOTIDE SEQUENCE [LARGE SCALE GENOMIC DNA]</scope>
    <source>
        <strain evidence="2">T30001</strain>
    </source>
</reference>
<dbReference type="RefSeq" id="WP_088071699.1">
    <property type="nucleotide sequence ID" value="NZ_MOOV01000292.1"/>
</dbReference>
<evidence type="ECO:0000256" key="1">
    <source>
        <dbReference type="SAM" id="MobiDB-lite"/>
    </source>
</evidence>
<evidence type="ECO:0000313" key="3">
    <source>
        <dbReference type="Proteomes" id="UP000195160"/>
    </source>
</evidence>
<sequence>MSTNPPKAGTKKDKFKNLIGNKNKQNGEKPSEVTKEIIDAHNEVHEDIYNNVHIDVLEIAKAAKEAKDQQSKEVEVKPVYQTRTFRIREDLLEAIDTLYTARGEKQEFINSVLEKHFASLGKNLK</sequence>
<accession>A0A9X6ML47</accession>